<gene>
    <name evidence="2" type="ORF">SKAU_G00122940</name>
</gene>
<dbReference type="AlphaFoldDB" id="A0A9Q1FP32"/>
<feature type="compositionally biased region" description="Polar residues" evidence="1">
    <location>
        <begin position="179"/>
        <end position="188"/>
    </location>
</feature>
<evidence type="ECO:0000313" key="3">
    <source>
        <dbReference type="Proteomes" id="UP001152622"/>
    </source>
</evidence>
<dbReference type="Pfam" id="PF15479">
    <property type="entry name" value="DUF4639"/>
    <property type="match status" value="1"/>
</dbReference>
<name>A0A9Q1FP32_SYNKA</name>
<keyword evidence="3" id="KW-1185">Reference proteome</keyword>
<dbReference type="OrthoDB" id="193650at2759"/>
<dbReference type="PANTHER" id="PTHR34438">
    <property type="entry name" value="SI:DKEY-97L20.6"/>
    <property type="match status" value="1"/>
</dbReference>
<feature type="compositionally biased region" description="Low complexity" evidence="1">
    <location>
        <begin position="132"/>
        <end position="150"/>
    </location>
</feature>
<feature type="compositionally biased region" description="Basic and acidic residues" evidence="1">
    <location>
        <begin position="191"/>
        <end position="201"/>
    </location>
</feature>
<feature type="region of interest" description="Disordered" evidence="1">
    <location>
        <begin position="1"/>
        <end position="35"/>
    </location>
</feature>
<feature type="region of interest" description="Disordered" evidence="1">
    <location>
        <begin position="369"/>
        <end position="425"/>
    </location>
</feature>
<organism evidence="2 3">
    <name type="scientific">Synaphobranchus kaupii</name>
    <name type="common">Kaup's arrowtooth eel</name>
    <dbReference type="NCBI Taxonomy" id="118154"/>
    <lineage>
        <taxon>Eukaryota</taxon>
        <taxon>Metazoa</taxon>
        <taxon>Chordata</taxon>
        <taxon>Craniata</taxon>
        <taxon>Vertebrata</taxon>
        <taxon>Euteleostomi</taxon>
        <taxon>Actinopterygii</taxon>
        <taxon>Neopterygii</taxon>
        <taxon>Teleostei</taxon>
        <taxon>Anguilliformes</taxon>
        <taxon>Synaphobranchidae</taxon>
        <taxon>Synaphobranchus</taxon>
    </lineage>
</organism>
<dbReference type="InterPro" id="IPR028042">
    <property type="entry name" value="DUF4639"/>
</dbReference>
<accession>A0A9Q1FP32</accession>
<evidence type="ECO:0000313" key="2">
    <source>
        <dbReference type="EMBL" id="KAJ8363463.1"/>
    </source>
</evidence>
<dbReference type="EMBL" id="JAINUF010000004">
    <property type="protein sequence ID" value="KAJ8363463.1"/>
    <property type="molecule type" value="Genomic_DNA"/>
</dbReference>
<comment type="caution">
    <text evidence="2">The sequence shown here is derived from an EMBL/GenBank/DDBJ whole genome shotgun (WGS) entry which is preliminary data.</text>
</comment>
<sequence length="425" mass="45428">MPPGTPKSRSKRGRASASPAPNQTQNPGTGDVVPGRLTKSEWVTMVTGQEGEEAVSEILDELMCHVMEKCYRVYLYRQLLPFTVSKARDTLEQALEWHFFMQDRGEGPESAALWAEGPEPRPGVTDSWAEGSVPVRSSSSPAPLTSAPQAGPHVPKSLQRTTAPPVGKAATPQDKDNIQPLSQASAVHNNPGKEQRGRAEEPGAGGISPTPTPPPRRKRQPPHQSGLPALRTPPLPLLGQSLARTPCSDERDPTAAVPKATRPPRPRPPDVPAVQRLNPTRLPRRYFCPGFEVLKSSPAALPSRMRGARRPQAPSLYEGLSKWGPPGGPVCVFSTRNLQDGGPPQGFSPLSACLLLDAMKLAPGVSIRAPAKPLKERPSQPEPSPHLIPIRSSLPAPPPIRDRLILGPPPRVVPGTSPGETAGPV</sequence>
<evidence type="ECO:0000256" key="1">
    <source>
        <dbReference type="SAM" id="MobiDB-lite"/>
    </source>
</evidence>
<proteinExistence type="predicted"/>
<protein>
    <submittedName>
        <fullName evidence="2">Uncharacterized protein</fullName>
    </submittedName>
</protein>
<dbReference type="Proteomes" id="UP001152622">
    <property type="component" value="Chromosome 4"/>
</dbReference>
<dbReference type="PANTHER" id="PTHR34438:SF1">
    <property type="entry name" value="CHROMOSOME 2 OPEN READING FRAME 81"/>
    <property type="match status" value="1"/>
</dbReference>
<feature type="region of interest" description="Disordered" evidence="1">
    <location>
        <begin position="110"/>
        <end position="278"/>
    </location>
</feature>
<reference evidence="2" key="1">
    <citation type="journal article" date="2023" name="Science">
        <title>Genome structures resolve the early diversification of teleost fishes.</title>
        <authorList>
            <person name="Parey E."/>
            <person name="Louis A."/>
            <person name="Montfort J."/>
            <person name="Bouchez O."/>
            <person name="Roques C."/>
            <person name="Iampietro C."/>
            <person name="Lluch J."/>
            <person name="Castinel A."/>
            <person name="Donnadieu C."/>
            <person name="Desvignes T."/>
            <person name="Floi Bucao C."/>
            <person name="Jouanno E."/>
            <person name="Wen M."/>
            <person name="Mejri S."/>
            <person name="Dirks R."/>
            <person name="Jansen H."/>
            <person name="Henkel C."/>
            <person name="Chen W.J."/>
            <person name="Zahm M."/>
            <person name="Cabau C."/>
            <person name="Klopp C."/>
            <person name="Thompson A.W."/>
            <person name="Robinson-Rechavi M."/>
            <person name="Braasch I."/>
            <person name="Lecointre G."/>
            <person name="Bobe J."/>
            <person name="Postlethwait J.H."/>
            <person name="Berthelot C."/>
            <person name="Roest Crollius H."/>
            <person name="Guiguen Y."/>
        </authorList>
    </citation>
    <scope>NUCLEOTIDE SEQUENCE</scope>
    <source>
        <strain evidence="2">WJC10195</strain>
    </source>
</reference>